<dbReference type="Pfam" id="PF13439">
    <property type="entry name" value="Glyco_transf_4"/>
    <property type="match status" value="1"/>
</dbReference>
<protein>
    <submittedName>
        <fullName evidence="3">Alpha-D-kanosaminyltransferase</fullName>
        <ecNumber evidence="3">2.4.1.301</ecNumber>
    </submittedName>
</protein>
<evidence type="ECO:0000313" key="4">
    <source>
        <dbReference type="Proteomes" id="UP000195963"/>
    </source>
</evidence>
<dbReference type="EC" id="2.4.1.301" evidence="3"/>
<dbReference type="PANTHER" id="PTHR45947:SF13">
    <property type="entry name" value="TRANSFERASE"/>
    <property type="match status" value="1"/>
</dbReference>
<dbReference type="Proteomes" id="UP000195963">
    <property type="component" value="Unassembled WGS sequence"/>
</dbReference>
<dbReference type="RefSeq" id="WP_087844969.1">
    <property type="nucleotide sequence ID" value="NZ_FYAK01000002.1"/>
</dbReference>
<dbReference type="AlphaFoldDB" id="A0A1Y6MFP3"/>
<dbReference type="GO" id="GO:0016757">
    <property type="term" value="F:glycosyltransferase activity"/>
    <property type="evidence" value="ECO:0007669"/>
    <property type="project" value="UniProtKB-KW"/>
</dbReference>
<dbReference type="InterPro" id="IPR001296">
    <property type="entry name" value="Glyco_trans_1"/>
</dbReference>
<dbReference type="Gene3D" id="3.40.50.2000">
    <property type="entry name" value="Glycogen Phosphorylase B"/>
    <property type="match status" value="2"/>
</dbReference>
<organism evidence="3 4">
    <name type="scientific">Photobacterium malacitanum</name>
    <dbReference type="NCBI Taxonomy" id="2204294"/>
    <lineage>
        <taxon>Bacteria</taxon>
        <taxon>Pseudomonadati</taxon>
        <taxon>Pseudomonadota</taxon>
        <taxon>Gammaproteobacteria</taxon>
        <taxon>Vibrionales</taxon>
        <taxon>Vibrionaceae</taxon>
        <taxon>Photobacterium</taxon>
    </lineage>
</organism>
<name>A0A1Y6MFP3_9GAMM</name>
<sequence>MKVLFVNKFFFPHGGAETVFLQEREMVKNTEGFEVIDFSMKHEKNLPSEQSEYFVDNVDYNNEHGLKSKLKVSRDFIHNQQACEKFERLIINEKPDIVHFHNIYHQLTPSIIKIAKKHGCKTILTAHDYKVACPGYGCLIDGKVFDVKNINGSFVNLFKYQWHEGSWPKSFLMSCEAVFHGLKKSYENIDTFVAPSAFMKSMIKTRLPNANVQVIVNGIDASTTEIGEDGGYFLYCGRLSPEKGVPTLAQAHSLMKADVPLKVLGNGPVKELIEQQYPNVELLGFRQGEELFNIIKNAKAVIVPSEWYENCSMSVIEAMSYGKPVIGGNIGGIPEQVIDGETGFLFEPGNAQELANKLDILADNPELVKSMGLKARERMINKYSLEVHKRELIALYHSLAGK</sequence>
<keyword evidence="4" id="KW-1185">Reference proteome</keyword>
<evidence type="ECO:0000259" key="2">
    <source>
        <dbReference type="Pfam" id="PF13439"/>
    </source>
</evidence>
<keyword evidence="3" id="KW-0808">Transferase</keyword>
<dbReference type="CDD" id="cd03801">
    <property type="entry name" value="GT4_PimA-like"/>
    <property type="match status" value="1"/>
</dbReference>
<dbReference type="Pfam" id="PF00534">
    <property type="entry name" value="Glycos_transf_1"/>
    <property type="match status" value="1"/>
</dbReference>
<dbReference type="EMBL" id="FYAK01000002">
    <property type="protein sequence ID" value="SMY34608.1"/>
    <property type="molecule type" value="Genomic_DNA"/>
</dbReference>
<evidence type="ECO:0000313" key="3">
    <source>
        <dbReference type="EMBL" id="SMY34608.1"/>
    </source>
</evidence>
<reference evidence="4" key="1">
    <citation type="submission" date="2017-06" db="EMBL/GenBank/DDBJ databases">
        <authorList>
            <person name="Rodrigo-Torres L."/>
            <person name="Arahal R.D."/>
            <person name="Lucena T."/>
        </authorList>
    </citation>
    <scope>NUCLEOTIDE SEQUENCE [LARGE SCALE GENOMIC DNA]</scope>
    <source>
        <strain evidence="4">CECT 9190</strain>
    </source>
</reference>
<feature type="domain" description="Glycosyl transferase family 1" evidence="1">
    <location>
        <begin position="225"/>
        <end position="378"/>
    </location>
</feature>
<dbReference type="PANTHER" id="PTHR45947">
    <property type="entry name" value="SULFOQUINOVOSYL TRANSFERASE SQD2"/>
    <property type="match status" value="1"/>
</dbReference>
<dbReference type="SUPFAM" id="SSF53756">
    <property type="entry name" value="UDP-Glycosyltransferase/glycogen phosphorylase"/>
    <property type="match status" value="1"/>
</dbReference>
<gene>
    <name evidence="3" type="primary">kanE_2</name>
    <name evidence="3" type="ORF">PMAL9190_01755</name>
</gene>
<keyword evidence="3" id="KW-0328">Glycosyltransferase</keyword>
<proteinExistence type="predicted"/>
<evidence type="ECO:0000259" key="1">
    <source>
        <dbReference type="Pfam" id="PF00534"/>
    </source>
</evidence>
<dbReference type="InterPro" id="IPR028098">
    <property type="entry name" value="Glyco_trans_4-like_N"/>
</dbReference>
<feature type="domain" description="Glycosyltransferase subfamily 4-like N-terminal" evidence="2">
    <location>
        <begin position="14"/>
        <end position="222"/>
    </location>
</feature>
<accession>A0A1Y6MFP3</accession>
<dbReference type="InterPro" id="IPR050194">
    <property type="entry name" value="Glycosyltransferase_grp1"/>
</dbReference>